<dbReference type="EMBL" id="CASHSV030000034">
    <property type="protein sequence ID" value="CAJ2643735.1"/>
    <property type="molecule type" value="Genomic_DNA"/>
</dbReference>
<gene>
    <name evidence="1" type="ORF">MILVUS5_LOCUS12914</name>
</gene>
<name>A0ACB0JGD7_TRIPR</name>
<proteinExistence type="predicted"/>
<dbReference type="Proteomes" id="UP001177021">
    <property type="component" value="Unassembled WGS sequence"/>
</dbReference>
<accession>A0ACB0JGD7</accession>
<keyword evidence="2" id="KW-1185">Reference proteome</keyword>
<sequence>MAKKKNPLVFMDVSIDGDPVERMVFELFYDVAPKTSDNFRALSTGERGISPNTGKSLHYKGSFFHRIIKGSIVKGGDFVNRNGTGGESIYGSNFPDESPRLKHDAPGLLSMAFADRDTLGSHFIITLKADHHLDRKHVVFGKLVEGLQVLKRIEDVGDEEGHPTVTVKIINCGEYNDDGEKVNKSKTRKDRSNDETRKKGKHKRSSKDRRKSRRYHSSESESSSNSDTESSKTSYSDSDLSSSSSDIISSSDERRRKRKRFKKDKYKRGKSRDKRRDKKRRRRRNKRSKRKSKREFGNDSASESNNNSNGESLDTQHKELKQKDRYQKKEDVDEIIPKMKKKKRAEMDLETSSSSEKPKRRPTKKAVLVGLNLPAQMMKKMKSVDVKAKILRMKKYLIEQRGFPEDKIIVIIEDEEDTKPTGTNIREHLYRLVEGSDPGDILFIHLIAYGCSDGYILTPDQKHIEDGYFRSLIFRSVRGGLNLTFVSDCLIQPIPTARCSCPTTTPLPRYRPWEERIKIFTDPKYLEEAKLAIGYYGSITPTHLSHVDIISLQGEEEEEDKTKTITKTKTTETTPLPSRVILFTPFPCDHNVSPRNIYDVSEVVFPQPTGYKHTSYGAFTNSILNVIEDSSWWCSSY</sequence>
<evidence type="ECO:0000313" key="2">
    <source>
        <dbReference type="Proteomes" id="UP001177021"/>
    </source>
</evidence>
<reference evidence="1" key="1">
    <citation type="submission" date="2023-10" db="EMBL/GenBank/DDBJ databases">
        <authorList>
            <person name="Rodriguez Cubillos JULIANA M."/>
            <person name="De Vega J."/>
        </authorList>
    </citation>
    <scope>NUCLEOTIDE SEQUENCE</scope>
</reference>
<organism evidence="1 2">
    <name type="scientific">Trifolium pratense</name>
    <name type="common">Red clover</name>
    <dbReference type="NCBI Taxonomy" id="57577"/>
    <lineage>
        <taxon>Eukaryota</taxon>
        <taxon>Viridiplantae</taxon>
        <taxon>Streptophyta</taxon>
        <taxon>Embryophyta</taxon>
        <taxon>Tracheophyta</taxon>
        <taxon>Spermatophyta</taxon>
        <taxon>Magnoliopsida</taxon>
        <taxon>eudicotyledons</taxon>
        <taxon>Gunneridae</taxon>
        <taxon>Pentapetalae</taxon>
        <taxon>rosids</taxon>
        <taxon>fabids</taxon>
        <taxon>Fabales</taxon>
        <taxon>Fabaceae</taxon>
        <taxon>Papilionoideae</taxon>
        <taxon>50 kb inversion clade</taxon>
        <taxon>NPAAA clade</taxon>
        <taxon>Hologalegina</taxon>
        <taxon>IRL clade</taxon>
        <taxon>Trifolieae</taxon>
        <taxon>Trifolium</taxon>
    </lineage>
</organism>
<protein>
    <submittedName>
        <fullName evidence="1">Uncharacterized protein</fullName>
    </submittedName>
</protein>
<evidence type="ECO:0000313" key="1">
    <source>
        <dbReference type="EMBL" id="CAJ2643735.1"/>
    </source>
</evidence>
<comment type="caution">
    <text evidence="1">The sequence shown here is derived from an EMBL/GenBank/DDBJ whole genome shotgun (WGS) entry which is preliminary data.</text>
</comment>